<keyword evidence="1" id="KW-0175">Coiled coil</keyword>
<organism evidence="2 3">
    <name type="scientific">Paeniglutamicibacter psychrophenolicus</name>
    <dbReference type="NCBI Taxonomy" id="257454"/>
    <lineage>
        <taxon>Bacteria</taxon>
        <taxon>Bacillati</taxon>
        <taxon>Actinomycetota</taxon>
        <taxon>Actinomycetes</taxon>
        <taxon>Micrococcales</taxon>
        <taxon>Micrococcaceae</taxon>
        <taxon>Paeniglutamicibacter</taxon>
    </lineage>
</organism>
<comment type="caution">
    <text evidence="2">The sequence shown here is derived from an EMBL/GenBank/DDBJ whole genome shotgun (WGS) entry which is preliminary data.</text>
</comment>
<reference evidence="2 3" key="1">
    <citation type="submission" date="2021-03" db="EMBL/GenBank/DDBJ databases">
        <title>Sequencing the genomes of 1000 actinobacteria strains.</title>
        <authorList>
            <person name="Klenk H.-P."/>
        </authorList>
    </citation>
    <scope>NUCLEOTIDE SEQUENCE [LARGE SCALE GENOMIC DNA]</scope>
    <source>
        <strain evidence="2 3">DSM 15454</strain>
    </source>
</reference>
<gene>
    <name evidence="2" type="ORF">JOF46_004455</name>
</gene>
<evidence type="ECO:0000313" key="2">
    <source>
        <dbReference type="EMBL" id="MBP2376466.1"/>
    </source>
</evidence>
<accession>A0ABS4WK98</accession>
<feature type="coiled-coil region" evidence="1">
    <location>
        <begin position="71"/>
        <end position="105"/>
    </location>
</feature>
<dbReference type="Proteomes" id="UP000766570">
    <property type="component" value="Unassembled WGS sequence"/>
</dbReference>
<dbReference type="RefSeq" id="WP_209912213.1">
    <property type="nucleotide sequence ID" value="NZ_BAAAMI010000027.1"/>
</dbReference>
<evidence type="ECO:0000256" key="1">
    <source>
        <dbReference type="SAM" id="Coils"/>
    </source>
</evidence>
<proteinExistence type="predicted"/>
<name>A0ABS4WK98_9MICC</name>
<keyword evidence="3" id="KW-1185">Reference proteome</keyword>
<sequence length="125" mass="14062">MSTKDVASSVRDFLIAGWTVADLHHALDFQPNGSPWAYSGIPSSDYAPRLRGWMRTRLAAWRTHTGEPLRSRDQRSDAQALERRAQAARNTARLLQERAERATRVGQDSPAKIVALAQIRALRQK</sequence>
<protein>
    <submittedName>
        <fullName evidence="2">Uncharacterized protein</fullName>
    </submittedName>
</protein>
<evidence type="ECO:0000313" key="3">
    <source>
        <dbReference type="Proteomes" id="UP000766570"/>
    </source>
</evidence>
<dbReference type="EMBL" id="JAGIOE010000002">
    <property type="protein sequence ID" value="MBP2376466.1"/>
    <property type="molecule type" value="Genomic_DNA"/>
</dbReference>